<dbReference type="RefSeq" id="XP_007775078.1">
    <property type="nucleotide sequence ID" value="XM_007776888.1"/>
</dbReference>
<reference evidence="2" key="1">
    <citation type="journal article" date="2012" name="Science">
        <title>The Paleozoic origin of enzymatic lignin decomposition reconstructed from 31 fungal genomes.</title>
        <authorList>
            <person name="Floudas D."/>
            <person name="Binder M."/>
            <person name="Riley R."/>
            <person name="Barry K."/>
            <person name="Blanchette R.A."/>
            <person name="Henrissat B."/>
            <person name="Martinez A.T."/>
            <person name="Otillar R."/>
            <person name="Spatafora J.W."/>
            <person name="Yadav J.S."/>
            <person name="Aerts A."/>
            <person name="Benoit I."/>
            <person name="Boyd A."/>
            <person name="Carlson A."/>
            <person name="Copeland A."/>
            <person name="Coutinho P.M."/>
            <person name="de Vries R.P."/>
            <person name="Ferreira P."/>
            <person name="Findley K."/>
            <person name="Foster B."/>
            <person name="Gaskell J."/>
            <person name="Glotzer D."/>
            <person name="Gorecki P."/>
            <person name="Heitman J."/>
            <person name="Hesse C."/>
            <person name="Hori C."/>
            <person name="Igarashi K."/>
            <person name="Jurgens J.A."/>
            <person name="Kallen N."/>
            <person name="Kersten P."/>
            <person name="Kohler A."/>
            <person name="Kuees U."/>
            <person name="Kumar T.K.A."/>
            <person name="Kuo A."/>
            <person name="LaButti K."/>
            <person name="Larrondo L.F."/>
            <person name="Lindquist E."/>
            <person name="Ling A."/>
            <person name="Lombard V."/>
            <person name="Lucas S."/>
            <person name="Lundell T."/>
            <person name="Martin R."/>
            <person name="McLaughlin D.J."/>
            <person name="Morgenstern I."/>
            <person name="Morin E."/>
            <person name="Murat C."/>
            <person name="Nagy L.G."/>
            <person name="Nolan M."/>
            <person name="Ohm R.A."/>
            <person name="Patyshakuliyeva A."/>
            <person name="Rokas A."/>
            <person name="Ruiz-Duenas F.J."/>
            <person name="Sabat G."/>
            <person name="Salamov A."/>
            <person name="Samejima M."/>
            <person name="Schmutz J."/>
            <person name="Slot J.C."/>
            <person name="St John F."/>
            <person name="Stenlid J."/>
            <person name="Sun H."/>
            <person name="Sun S."/>
            <person name="Syed K."/>
            <person name="Tsang A."/>
            <person name="Wiebenga A."/>
            <person name="Young D."/>
            <person name="Pisabarro A."/>
            <person name="Eastwood D.C."/>
            <person name="Martin F."/>
            <person name="Cullen D."/>
            <person name="Grigoriev I.V."/>
            <person name="Hibbett D.S."/>
        </authorList>
    </citation>
    <scope>NUCLEOTIDE SEQUENCE [LARGE SCALE GENOMIC DNA]</scope>
    <source>
        <strain evidence="2">RWD-64-598 SS2</strain>
    </source>
</reference>
<dbReference type="EMBL" id="JH711590">
    <property type="protein sequence ID" value="EIW75032.1"/>
    <property type="molecule type" value="Genomic_DNA"/>
</dbReference>
<dbReference type="GeneID" id="19211000"/>
<keyword evidence="2" id="KW-1185">Reference proteome</keyword>
<dbReference type="Proteomes" id="UP000053558">
    <property type="component" value="Unassembled WGS sequence"/>
</dbReference>
<comment type="caution">
    <text evidence="1">The sequence shown here is derived from an EMBL/GenBank/DDBJ whole genome shotgun (WGS) entry which is preliminary data.</text>
</comment>
<dbReference type="OrthoDB" id="2900663at2759"/>
<evidence type="ECO:0000313" key="1">
    <source>
        <dbReference type="EMBL" id="EIW75032.1"/>
    </source>
</evidence>
<dbReference type="AlphaFoldDB" id="A0A5M3M6P3"/>
<evidence type="ECO:0000313" key="2">
    <source>
        <dbReference type="Proteomes" id="UP000053558"/>
    </source>
</evidence>
<name>A0A5M3M6P3_CONPW</name>
<dbReference type="OMA" id="DIVNHWA"/>
<proteinExistence type="predicted"/>
<sequence>MHQRHAPVPPGPAFRFPLHPFLDPHIIPSHHRLETHLYSTIVLRHAGHTARFLACLHQRTQYRAFAASRIASLCISQRVPLSLAQHVLSLCTGTSNVALWVAPNTDAPKVLEPLLDKMPLRRMSVNLSTLLVHPGASGGGGEGGTAVGDEGGAEVKRPYGLATHPLFARLSHLDIVNHWALWTSTLGLERLPNLTHVSFRFWARGNVGAALRLLLGECERLEVLVLLSDKVVVPMAQKYLESEGVCDPRVVVMLYTSDAESWEELQRGGMGAWEKAERIVRWRRRTGAGPYTLPEDA</sequence>
<dbReference type="KEGG" id="cput:CONPUDRAFT_85699"/>
<accession>A0A5M3M6P3</accession>
<gene>
    <name evidence="1" type="ORF">CONPUDRAFT_85699</name>
</gene>
<protein>
    <submittedName>
        <fullName evidence="1">Uncharacterized protein</fullName>
    </submittedName>
</protein>
<organism evidence="1 2">
    <name type="scientific">Coniophora puteana (strain RWD-64-598)</name>
    <name type="common">Brown rot fungus</name>
    <dbReference type="NCBI Taxonomy" id="741705"/>
    <lineage>
        <taxon>Eukaryota</taxon>
        <taxon>Fungi</taxon>
        <taxon>Dikarya</taxon>
        <taxon>Basidiomycota</taxon>
        <taxon>Agaricomycotina</taxon>
        <taxon>Agaricomycetes</taxon>
        <taxon>Agaricomycetidae</taxon>
        <taxon>Boletales</taxon>
        <taxon>Coniophorineae</taxon>
        <taxon>Coniophoraceae</taxon>
        <taxon>Coniophora</taxon>
    </lineage>
</organism>